<dbReference type="InterPro" id="IPR038379">
    <property type="entry name" value="SecE_sf"/>
</dbReference>
<comment type="subcellular location">
    <subcellularLocation>
        <location evidence="9">Cell membrane</location>
        <topology evidence="9">Single-pass membrane protein</topology>
    </subcellularLocation>
    <subcellularLocation>
        <location evidence="1">Membrane</location>
    </subcellularLocation>
</comment>
<dbReference type="HAMAP" id="MF_00422">
    <property type="entry name" value="SecE"/>
    <property type="match status" value="1"/>
</dbReference>
<keyword evidence="4 9" id="KW-0812">Transmembrane</keyword>
<keyword evidence="2 9" id="KW-0813">Transport</keyword>
<keyword evidence="5 9" id="KW-0653">Protein transport</keyword>
<dbReference type="PANTHER" id="PTHR33910">
    <property type="entry name" value="PROTEIN TRANSLOCASE SUBUNIT SECE"/>
    <property type="match status" value="1"/>
</dbReference>
<dbReference type="GO" id="GO:0008320">
    <property type="term" value="F:protein transmembrane transporter activity"/>
    <property type="evidence" value="ECO:0007669"/>
    <property type="project" value="UniProtKB-UniRule"/>
</dbReference>
<reference evidence="10 11" key="1">
    <citation type="journal article" date="2016" name="Nat. Commun.">
        <title>Thousands of microbial genomes shed light on interconnected biogeochemical processes in an aquifer system.</title>
        <authorList>
            <person name="Anantharaman K."/>
            <person name="Brown C.T."/>
            <person name="Hug L.A."/>
            <person name="Sharon I."/>
            <person name="Castelle C.J."/>
            <person name="Probst A.J."/>
            <person name="Thomas B.C."/>
            <person name="Singh A."/>
            <person name="Wilkins M.J."/>
            <person name="Karaoz U."/>
            <person name="Brodie E.L."/>
            <person name="Williams K.H."/>
            <person name="Hubbard S.S."/>
            <person name="Banfield J.F."/>
        </authorList>
    </citation>
    <scope>NUCLEOTIDE SEQUENCE [LARGE SCALE GENOMIC DNA]</scope>
</reference>
<dbReference type="AlphaFoldDB" id="A0A1F4WKL1"/>
<comment type="similarity">
    <text evidence="9">Belongs to the SecE/SEC61-gamma family.</text>
</comment>
<keyword evidence="7 9" id="KW-0811">Translocation</keyword>
<keyword evidence="8 9" id="KW-0472">Membrane</keyword>
<gene>
    <name evidence="9" type="primary">secE</name>
    <name evidence="10" type="ORF">A2415_00085</name>
</gene>
<sequence>MTKVINFVKDSYAELKLIKWPNRQETIRLTAYVIGVSLVVGLFVTGFDYIFKEALTALLR</sequence>
<evidence type="ECO:0000256" key="2">
    <source>
        <dbReference type="ARBA" id="ARBA00022448"/>
    </source>
</evidence>
<dbReference type="NCBIfam" id="TIGR00964">
    <property type="entry name" value="secE_bact"/>
    <property type="match status" value="1"/>
</dbReference>
<dbReference type="Pfam" id="PF00584">
    <property type="entry name" value="SecE"/>
    <property type="match status" value="1"/>
</dbReference>
<dbReference type="GO" id="GO:0006605">
    <property type="term" value="P:protein targeting"/>
    <property type="evidence" value="ECO:0007669"/>
    <property type="project" value="UniProtKB-UniRule"/>
</dbReference>
<organism evidence="10 11">
    <name type="scientific">candidate division WWE3 bacterium RIFOXYC1_FULL_39_7</name>
    <dbReference type="NCBI Taxonomy" id="1802643"/>
    <lineage>
        <taxon>Bacteria</taxon>
        <taxon>Katanobacteria</taxon>
    </lineage>
</organism>
<dbReference type="GO" id="GO:0065002">
    <property type="term" value="P:intracellular protein transmembrane transport"/>
    <property type="evidence" value="ECO:0007669"/>
    <property type="project" value="UniProtKB-UniRule"/>
</dbReference>
<proteinExistence type="inferred from homology"/>
<dbReference type="InterPro" id="IPR001901">
    <property type="entry name" value="Translocase_SecE/Sec61-g"/>
</dbReference>
<dbReference type="Proteomes" id="UP000179113">
    <property type="component" value="Unassembled WGS sequence"/>
</dbReference>
<protein>
    <recommendedName>
        <fullName evidence="9">Protein translocase subunit SecE</fullName>
    </recommendedName>
</protein>
<evidence type="ECO:0000256" key="4">
    <source>
        <dbReference type="ARBA" id="ARBA00022692"/>
    </source>
</evidence>
<evidence type="ECO:0000256" key="6">
    <source>
        <dbReference type="ARBA" id="ARBA00022989"/>
    </source>
</evidence>
<comment type="caution">
    <text evidence="10">The sequence shown here is derived from an EMBL/GenBank/DDBJ whole genome shotgun (WGS) entry which is preliminary data.</text>
</comment>
<evidence type="ECO:0000313" key="10">
    <source>
        <dbReference type="EMBL" id="OGC69919.1"/>
    </source>
</evidence>
<dbReference type="PANTHER" id="PTHR33910:SF1">
    <property type="entry name" value="PROTEIN TRANSLOCASE SUBUNIT SECE"/>
    <property type="match status" value="1"/>
</dbReference>
<comment type="subunit">
    <text evidence="9">Component of the Sec protein translocase complex. Heterotrimer consisting of SecY, SecE and SecG subunits. The heterotrimers can form oligomers, although 1 heterotrimer is thought to be able to translocate proteins. Interacts with the ribosome. Interacts with SecDF, and other proteins may be involved. Interacts with SecA.</text>
</comment>
<comment type="function">
    <text evidence="9">Essential subunit of the Sec protein translocation channel SecYEG. Clamps together the 2 halves of SecY. May contact the channel plug during translocation.</text>
</comment>
<dbReference type="EMBL" id="MEWA01000015">
    <property type="protein sequence ID" value="OGC69919.1"/>
    <property type="molecule type" value="Genomic_DNA"/>
</dbReference>
<evidence type="ECO:0000256" key="8">
    <source>
        <dbReference type="ARBA" id="ARBA00023136"/>
    </source>
</evidence>
<evidence type="ECO:0000256" key="7">
    <source>
        <dbReference type="ARBA" id="ARBA00023010"/>
    </source>
</evidence>
<keyword evidence="6 9" id="KW-1133">Transmembrane helix</keyword>
<accession>A0A1F4WKL1</accession>
<evidence type="ECO:0000313" key="11">
    <source>
        <dbReference type="Proteomes" id="UP000179113"/>
    </source>
</evidence>
<evidence type="ECO:0000256" key="3">
    <source>
        <dbReference type="ARBA" id="ARBA00022475"/>
    </source>
</evidence>
<dbReference type="GO" id="GO:0005886">
    <property type="term" value="C:plasma membrane"/>
    <property type="evidence" value="ECO:0007669"/>
    <property type="project" value="UniProtKB-SubCell"/>
</dbReference>
<evidence type="ECO:0000256" key="9">
    <source>
        <dbReference type="HAMAP-Rule" id="MF_00422"/>
    </source>
</evidence>
<dbReference type="GO" id="GO:0043952">
    <property type="term" value="P:protein transport by the Sec complex"/>
    <property type="evidence" value="ECO:0007669"/>
    <property type="project" value="UniProtKB-UniRule"/>
</dbReference>
<feature type="transmembrane region" description="Helical" evidence="9">
    <location>
        <begin position="29"/>
        <end position="51"/>
    </location>
</feature>
<dbReference type="InterPro" id="IPR005807">
    <property type="entry name" value="SecE_bac"/>
</dbReference>
<name>A0A1F4WKL1_UNCKA</name>
<keyword evidence="3 9" id="KW-1003">Cell membrane</keyword>
<dbReference type="GO" id="GO:0009306">
    <property type="term" value="P:protein secretion"/>
    <property type="evidence" value="ECO:0007669"/>
    <property type="project" value="UniProtKB-UniRule"/>
</dbReference>
<evidence type="ECO:0000256" key="1">
    <source>
        <dbReference type="ARBA" id="ARBA00004370"/>
    </source>
</evidence>
<dbReference type="Gene3D" id="1.20.5.1030">
    <property type="entry name" value="Preprotein translocase secy subunit"/>
    <property type="match status" value="1"/>
</dbReference>
<evidence type="ECO:0000256" key="5">
    <source>
        <dbReference type="ARBA" id="ARBA00022927"/>
    </source>
</evidence>